<reference evidence="1 2" key="1">
    <citation type="journal article" date="2023" name="IMA Fungus">
        <title>Comparative genomic study of the Penicillium genus elucidates a diverse pangenome and 15 lateral gene transfer events.</title>
        <authorList>
            <person name="Petersen C."/>
            <person name="Sorensen T."/>
            <person name="Nielsen M.R."/>
            <person name="Sondergaard T.E."/>
            <person name="Sorensen J.L."/>
            <person name="Fitzpatrick D.A."/>
            <person name="Frisvad J.C."/>
            <person name="Nielsen K.L."/>
        </authorList>
    </citation>
    <scope>NUCLEOTIDE SEQUENCE [LARGE SCALE GENOMIC DNA]</scope>
    <source>
        <strain evidence="1 2">IBT 35679</strain>
    </source>
</reference>
<proteinExistence type="predicted"/>
<evidence type="ECO:0008006" key="3">
    <source>
        <dbReference type="Google" id="ProtNLM"/>
    </source>
</evidence>
<protein>
    <recommendedName>
        <fullName evidence="3">F-box domain-containing protein</fullName>
    </recommendedName>
</protein>
<comment type="caution">
    <text evidence="1">The sequence shown here is derived from an EMBL/GenBank/DDBJ whole genome shotgun (WGS) entry which is preliminary data.</text>
</comment>
<gene>
    <name evidence="1" type="ORF">N7494_001685</name>
</gene>
<dbReference type="Gene3D" id="3.80.10.10">
    <property type="entry name" value="Ribonuclease Inhibitor"/>
    <property type="match status" value="1"/>
</dbReference>
<dbReference type="Proteomes" id="UP001220324">
    <property type="component" value="Unassembled WGS sequence"/>
</dbReference>
<dbReference type="AlphaFoldDB" id="A0AAD6D280"/>
<dbReference type="SUPFAM" id="SSF52047">
    <property type="entry name" value="RNI-like"/>
    <property type="match status" value="1"/>
</dbReference>
<accession>A0AAD6D280</accession>
<keyword evidence="2" id="KW-1185">Reference proteome</keyword>
<evidence type="ECO:0000313" key="2">
    <source>
        <dbReference type="Proteomes" id="UP001220324"/>
    </source>
</evidence>
<organism evidence="1 2">
    <name type="scientific">Penicillium frequentans</name>
    <dbReference type="NCBI Taxonomy" id="3151616"/>
    <lineage>
        <taxon>Eukaryota</taxon>
        <taxon>Fungi</taxon>
        <taxon>Dikarya</taxon>
        <taxon>Ascomycota</taxon>
        <taxon>Pezizomycotina</taxon>
        <taxon>Eurotiomycetes</taxon>
        <taxon>Eurotiomycetidae</taxon>
        <taxon>Eurotiales</taxon>
        <taxon>Aspergillaceae</taxon>
        <taxon>Penicillium</taxon>
    </lineage>
</organism>
<sequence length="575" mass="67394">MSSPPLKKGLPFLPTEVWRQIFILLRWNDPQSLKLASLTNHRLHEIAASIIFRTLQLGALTFCEERRQRILSSIPWKYVKVIIVTGVAYQTELDDWKKDHFLKMIESAIDLQEFYWQHWRHMPGFALFKLHQLHPQAAVHITGMNVCLAQRKRPHHPIERSIPHLQSLRSLTSEWDYDLQDSISKTPTNVSYQARLRDIICGSHNLETLRLIQREEEDEGESLPPQRGAITLQKGDVLPNLKHLHLFNMHLDNTQSLLWAESLQWETLESLSLINGDWVDLVPEIAKRLSGLKSFEVSISKYHPRMKYWHRIDQTLDPPSPLYLERATQVRLILESVPLLERFIGYSVPQSILDTLSRFHGDSLKHLRFRNMPRAHFSSNEPLWPSSIDHLEILPDQFPNLESLGFDIEWIDEEWPYEPMTHIRQIKHLKHLELNIPSVDLRRYKDVSANLTVNCMDDNAYNRLLEFLESDLNSISLRSLHIKVGEWDNAKWIMEGQFPRDEPLIIGERDQLGSMHFHRVQTVKGYVYPKELCYKDYARDLYRGILEIHGFDDPFFMDSGKSTRGKFDSGWGVFS</sequence>
<evidence type="ECO:0000313" key="1">
    <source>
        <dbReference type="EMBL" id="KAJ5552307.1"/>
    </source>
</evidence>
<dbReference type="InterPro" id="IPR032675">
    <property type="entry name" value="LRR_dom_sf"/>
</dbReference>
<name>A0AAD6D280_9EURO</name>
<dbReference type="EMBL" id="JAQIZZ010000002">
    <property type="protein sequence ID" value="KAJ5552307.1"/>
    <property type="molecule type" value="Genomic_DNA"/>
</dbReference>
<dbReference type="CDD" id="cd09917">
    <property type="entry name" value="F-box_SF"/>
    <property type="match status" value="1"/>
</dbReference>